<keyword evidence="2" id="KW-1185">Reference proteome</keyword>
<dbReference type="AlphaFoldDB" id="A0A0K0EWR5"/>
<feature type="compositionally biased region" description="Basic and acidic residues" evidence="1">
    <location>
        <begin position="23"/>
        <end position="35"/>
    </location>
</feature>
<feature type="compositionally biased region" description="Acidic residues" evidence="1">
    <location>
        <begin position="36"/>
        <end position="45"/>
    </location>
</feature>
<sequence>MDSQDFKRTVASSSLSNCSSRSSSRESVKSRRFDDDYITLEDDLDSQIKGDGEEERADEEKVEEGGGKKMNYS</sequence>
<reference evidence="2" key="1">
    <citation type="submission" date="2014-07" db="EMBL/GenBank/DDBJ databases">
        <authorList>
            <person name="Martin A.A"/>
            <person name="De Silva N."/>
        </authorList>
    </citation>
    <scope>NUCLEOTIDE SEQUENCE</scope>
</reference>
<accession>A0A0K0EWR5</accession>
<feature type="compositionally biased region" description="Acidic residues" evidence="1">
    <location>
        <begin position="52"/>
        <end position="62"/>
    </location>
</feature>
<dbReference type="WBParaSite" id="SVE_0096900.1">
    <property type="protein sequence ID" value="SVE_0096900.1"/>
    <property type="gene ID" value="SVE_0096900"/>
</dbReference>
<reference evidence="3" key="2">
    <citation type="submission" date="2015-08" db="UniProtKB">
        <authorList>
            <consortium name="WormBaseParasite"/>
        </authorList>
    </citation>
    <scope>IDENTIFICATION</scope>
</reference>
<organism evidence="2 3">
    <name type="scientific">Strongyloides venezuelensis</name>
    <name type="common">Threadworm</name>
    <dbReference type="NCBI Taxonomy" id="75913"/>
    <lineage>
        <taxon>Eukaryota</taxon>
        <taxon>Metazoa</taxon>
        <taxon>Ecdysozoa</taxon>
        <taxon>Nematoda</taxon>
        <taxon>Chromadorea</taxon>
        <taxon>Rhabditida</taxon>
        <taxon>Tylenchina</taxon>
        <taxon>Panagrolaimomorpha</taxon>
        <taxon>Strongyloidoidea</taxon>
        <taxon>Strongyloididae</taxon>
        <taxon>Strongyloides</taxon>
    </lineage>
</organism>
<protein>
    <submittedName>
        <fullName evidence="3">Uncharacterized protein</fullName>
    </submittedName>
</protein>
<feature type="compositionally biased region" description="Low complexity" evidence="1">
    <location>
        <begin position="12"/>
        <end position="22"/>
    </location>
</feature>
<feature type="region of interest" description="Disordered" evidence="1">
    <location>
        <begin position="1"/>
        <end position="73"/>
    </location>
</feature>
<evidence type="ECO:0000256" key="1">
    <source>
        <dbReference type="SAM" id="MobiDB-lite"/>
    </source>
</evidence>
<name>A0A0K0EWR5_STRVS</name>
<proteinExistence type="predicted"/>
<dbReference type="Proteomes" id="UP000035680">
    <property type="component" value="Unassembled WGS sequence"/>
</dbReference>
<evidence type="ECO:0000313" key="2">
    <source>
        <dbReference type="Proteomes" id="UP000035680"/>
    </source>
</evidence>
<evidence type="ECO:0000313" key="3">
    <source>
        <dbReference type="WBParaSite" id="SVE_0096900.1"/>
    </source>
</evidence>